<feature type="region of interest" description="Disordered" evidence="1">
    <location>
        <begin position="1090"/>
        <end position="1130"/>
    </location>
</feature>
<proteinExistence type="predicted"/>
<dbReference type="AlphaFoldDB" id="A0A061AHX0"/>
<evidence type="ECO:0000313" key="2">
    <source>
        <dbReference type="EMBL" id="CDR36724.1"/>
    </source>
</evidence>
<feature type="region of interest" description="Disordered" evidence="1">
    <location>
        <begin position="1"/>
        <end position="25"/>
    </location>
</feature>
<feature type="region of interest" description="Disordered" evidence="1">
    <location>
        <begin position="771"/>
        <end position="793"/>
    </location>
</feature>
<sequence length="1130" mass="121501">MSLPARSSSPERPPSPASDEDDSDIEFEEVILPAYEARATVDDPDPDPDLAIAERLLEVADNAPPGSAVPATLGGGNGLASADDAAQGRRDRAGQAGESLESFPRLADFTVGTNRQRENAFVRSTRTTLRSLIDQVARRVVVHPDSAASSASVGPSVRPFAAFLPVKKKSRGKKRRPTLEKVSGREGKRRRVGDSGTGDATGAQHVGEEEEDPRDAGDEDDDNYEPVDDDDDEDEDDDYDPDDDTDTTHTSTDCPVGDDVRAYAALQIVIANLERLRQGRPSRFVVAGSPSPLLPPNNQILCRPLHDSQPSTSTTPTEITSSSSLLAASMVVNKKYHLFDNYTFFSLFSVFLLTPTFASDLFTFLSSASPDHPFRIKINLIGRVEDTVQSKDGHRNVDLDRLASFGRNARTAAVHVRVKSRADGVLGDLRATVYYRASVQPREKLEQLLLDAGWTGEGWKKRVAPAEQRKVQRWIDALQDEIDSTFDRDLPAVPAGASLSGPTSPSSSTSVGGSTGGSTSPSSALFSYPPSVNDVCKYWHLDPSGRPLPPLPSPSKQYNLWREGGVCDSLWTANASDPATQSLIQPQLCTFPLPSSDFPDFQLHVGAFSTLEAAQQAVVALLEEKNLLDHSFPPSALGRMTTNVPRGVGRASRFGRHKTSGAEHTILASMHAVINNAGSSAPAPPSVPSSSPPLPAPATVASSASAVSVESVKPSAIGPYVAQVYTSSAGHLEVGIQETPLFDLEGWHRTSAVGVLFPWYRFATKPAPDQLENMSKGHAGGSSKGSRSNRGQFVDRESSFTEKLLMIRGAGREVHLCLNIQQSSHAYGSPPSTWYSWHLDLPSCAAVPSKSMWLRTSSPIHKALIAMVNPGSDPSAPTIKVPFNLRQKSNDLLIQRIRPTSEQDDGKPPPRQLSLLDPTNFTTTSVKKACQFLLECDDFCEQTAVSRVNPVLTVEESELLKNVIEETPPARLAYDMYQAQRSKPGGMRKGLPVTFAGGFVNIYADPQIGFKRVLVAARQNDVPSILSLPNPPPPASLCFLSLSPQNQILVWRPPMPQPVPLSRLGTLAPALADTVRTAIRAALRTARSPRAALSSRKADLEQGGGGEGRGGGGAEAREGGSAHAGMELQE</sequence>
<feature type="region of interest" description="Disordered" evidence="1">
    <location>
        <begin position="489"/>
        <end position="524"/>
    </location>
</feature>
<protein>
    <submittedName>
        <fullName evidence="2">RHTO0S02e06106g1_1</fullName>
    </submittedName>
</protein>
<dbReference type="EMBL" id="LK052937">
    <property type="protein sequence ID" value="CDR36724.1"/>
    <property type="molecule type" value="Genomic_DNA"/>
</dbReference>
<feature type="compositionally biased region" description="Low complexity" evidence="1">
    <location>
        <begin position="1"/>
        <end position="10"/>
    </location>
</feature>
<reference evidence="2" key="1">
    <citation type="journal article" date="2014" name="Genome Announc.">
        <title>Draft genome sequence of Rhodosporidium toruloides CECT1137, an oleaginous yeast of biotechnological interest.</title>
        <authorList>
            <person name="Morin N."/>
            <person name="Calcas X."/>
            <person name="Devillers H."/>
            <person name="Durrens P."/>
            <person name="Sherman D.J."/>
            <person name="Nicaud J.-M."/>
            <person name="Neuveglise C."/>
        </authorList>
    </citation>
    <scope>NUCLEOTIDE SEQUENCE</scope>
    <source>
        <strain evidence="2">CECT1137</strain>
    </source>
</reference>
<feature type="region of interest" description="Disordered" evidence="1">
    <location>
        <begin position="61"/>
        <end position="100"/>
    </location>
</feature>
<feature type="compositionally biased region" description="Pro residues" evidence="1">
    <location>
        <begin position="682"/>
        <end position="696"/>
    </location>
</feature>
<feature type="compositionally biased region" description="Low complexity" evidence="1">
    <location>
        <begin position="494"/>
        <end position="524"/>
    </location>
</feature>
<feature type="compositionally biased region" description="Basic and acidic residues" evidence="1">
    <location>
        <begin position="177"/>
        <end position="186"/>
    </location>
</feature>
<dbReference type="PANTHER" id="PTHR48125">
    <property type="entry name" value="LP07818P1"/>
    <property type="match status" value="1"/>
</dbReference>
<feature type="compositionally biased region" description="Acidic residues" evidence="1">
    <location>
        <begin position="208"/>
        <end position="245"/>
    </location>
</feature>
<feature type="compositionally biased region" description="Basic and acidic residues" evidence="1">
    <location>
        <begin position="899"/>
        <end position="908"/>
    </location>
</feature>
<feature type="region of interest" description="Disordered" evidence="1">
    <location>
        <begin position="677"/>
        <end position="699"/>
    </location>
</feature>
<gene>
    <name evidence="2" type="ORF">RHTO0S_02e06106g</name>
</gene>
<feature type="region of interest" description="Disordered" evidence="1">
    <location>
        <begin position="899"/>
        <end position="918"/>
    </location>
</feature>
<name>A0A061AHX0_RHOTO</name>
<dbReference type="PANTHER" id="PTHR48125:SF12">
    <property type="entry name" value="AT HOOK TRANSCRIPTION FACTOR FAMILY-RELATED"/>
    <property type="match status" value="1"/>
</dbReference>
<feature type="region of interest" description="Disordered" evidence="1">
    <location>
        <begin position="168"/>
        <end position="256"/>
    </location>
</feature>
<organism evidence="2">
    <name type="scientific">Rhodotorula toruloides</name>
    <name type="common">Yeast</name>
    <name type="synonym">Rhodosporidium toruloides</name>
    <dbReference type="NCBI Taxonomy" id="5286"/>
    <lineage>
        <taxon>Eukaryota</taxon>
        <taxon>Fungi</taxon>
        <taxon>Dikarya</taxon>
        <taxon>Basidiomycota</taxon>
        <taxon>Pucciniomycotina</taxon>
        <taxon>Microbotryomycetes</taxon>
        <taxon>Sporidiobolales</taxon>
        <taxon>Sporidiobolaceae</taxon>
        <taxon>Rhodotorula</taxon>
    </lineage>
</organism>
<feature type="compositionally biased region" description="Gly residues" evidence="1">
    <location>
        <begin position="1102"/>
        <end position="1114"/>
    </location>
</feature>
<accession>A0A061AHX0</accession>
<evidence type="ECO:0000256" key="1">
    <source>
        <dbReference type="SAM" id="MobiDB-lite"/>
    </source>
</evidence>